<dbReference type="EMBL" id="AH004236">
    <property type="protein sequence ID" value="AAB26252.1"/>
    <property type="molecule type" value="Genomic_DNA"/>
</dbReference>
<accession>Q53309</accession>
<proteinExistence type="predicted"/>
<name>Q53309_SYNP6</name>
<sequence>MMGTVQVQGFPAREMRKTAFSF</sequence>
<dbReference type="AlphaFoldDB" id="Q53309"/>
<protein>
    <submittedName>
        <fullName evidence="1">Uncharacterized protein</fullName>
    </submittedName>
</protein>
<organism evidence="1">
    <name type="scientific">Synechococcus sp. (strain ATCC 27144 / PCC 6301 / SAUG 1402/1)</name>
    <name type="common">Anacystis nidulans</name>
    <dbReference type="NCBI Taxonomy" id="269084"/>
    <lineage>
        <taxon>Bacteria</taxon>
        <taxon>Bacillati</taxon>
        <taxon>Cyanobacteriota</taxon>
        <taxon>Cyanophyceae</taxon>
        <taxon>Synechococcales</taxon>
        <taxon>Synechococcaceae</taxon>
        <taxon>Synechococcus</taxon>
    </lineage>
</organism>
<reference evidence="1" key="1">
    <citation type="journal article" date="1993" name="Gene">
        <title>Regulation of phycobilisome rod proteins and mRNA at different light intensities in the cyanobacterium Synechococcus 6301.</title>
        <authorList>
            <person name="Kalla R."/>
            <person name="Bhalerao R.P."/>
            <person name="Gustafsson P."/>
        </authorList>
    </citation>
    <scope>NUCLEOTIDE SEQUENCE</scope>
</reference>
<evidence type="ECO:0000313" key="1">
    <source>
        <dbReference type="EMBL" id="AAB26252.1"/>
    </source>
</evidence>